<dbReference type="SUPFAM" id="SSF56935">
    <property type="entry name" value="Porins"/>
    <property type="match status" value="1"/>
</dbReference>
<evidence type="ECO:0000256" key="3">
    <source>
        <dbReference type="ARBA" id="ARBA00022452"/>
    </source>
</evidence>
<name>A0ABZ0I3L0_9GAMM</name>
<keyword evidence="14" id="KW-1185">Reference proteome</keyword>
<proteinExistence type="inferred from homology"/>
<dbReference type="Proteomes" id="UP001626537">
    <property type="component" value="Chromosome"/>
</dbReference>
<evidence type="ECO:0000256" key="5">
    <source>
        <dbReference type="ARBA" id="ARBA00023077"/>
    </source>
</evidence>
<dbReference type="Pfam" id="PF00593">
    <property type="entry name" value="TonB_dep_Rec_b-barrel"/>
    <property type="match status" value="1"/>
</dbReference>
<evidence type="ECO:0000256" key="8">
    <source>
        <dbReference type="PROSITE-ProRule" id="PRU01360"/>
    </source>
</evidence>
<feature type="signal peptide" evidence="10">
    <location>
        <begin position="1"/>
        <end position="33"/>
    </location>
</feature>
<evidence type="ECO:0000256" key="7">
    <source>
        <dbReference type="ARBA" id="ARBA00023237"/>
    </source>
</evidence>
<keyword evidence="2 8" id="KW-0813">Transport</keyword>
<evidence type="ECO:0000256" key="6">
    <source>
        <dbReference type="ARBA" id="ARBA00023136"/>
    </source>
</evidence>
<protein>
    <submittedName>
        <fullName evidence="13">TonB-dependent receptor</fullName>
    </submittedName>
</protein>
<keyword evidence="10" id="KW-0732">Signal</keyword>
<evidence type="ECO:0000256" key="1">
    <source>
        <dbReference type="ARBA" id="ARBA00004571"/>
    </source>
</evidence>
<dbReference type="PANTHER" id="PTHR47234">
    <property type="match status" value="1"/>
</dbReference>
<dbReference type="InterPro" id="IPR036942">
    <property type="entry name" value="Beta-barrel_TonB_sf"/>
</dbReference>
<feature type="chain" id="PRO_5046409294" evidence="10">
    <location>
        <begin position="34"/>
        <end position="1124"/>
    </location>
</feature>
<keyword evidence="7 8" id="KW-0998">Cell outer membrane</keyword>
<feature type="domain" description="TonB-dependent receptor plug" evidence="12">
    <location>
        <begin position="61"/>
        <end position="176"/>
    </location>
</feature>
<evidence type="ECO:0000256" key="2">
    <source>
        <dbReference type="ARBA" id="ARBA00022448"/>
    </source>
</evidence>
<reference evidence="13 14" key="1">
    <citation type="submission" date="2023-10" db="EMBL/GenBank/DDBJ databases">
        <title>Two novel species belonging to the OM43/NOR5 clade.</title>
        <authorList>
            <person name="Park M."/>
        </authorList>
    </citation>
    <scope>NUCLEOTIDE SEQUENCE [LARGE SCALE GENOMIC DNA]</scope>
    <source>
        <strain evidence="13 14">IMCC43200</strain>
    </source>
</reference>
<comment type="similarity">
    <text evidence="8 9">Belongs to the TonB-dependent receptor family.</text>
</comment>
<dbReference type="EMBL" id="CP136864">
    <property type="protein sequence ID" value="WOJ93618.1"/>
    <property type="molecule type" value="Genomic_DNA"/>
</dbReference>
<dbReference type="Gene3D" id="2.40.170.20">
    <property type="entry name" value="TonB-dependent receptor, beta-barrel domain"/>
    <property type="match status" value="1"/>
</dbReference>
<feature type="domain" description="TonB-dependent receptor-like beta-barrel" evidence="11">
    <location>
        <begin position="516"/>
        <end position="1092"/>
    </location>
</feature>
<keyword evidence="5 9" id="KW-0798">TonB box</keyword>
<accession>A0ABZ0I3L0</accession>
<gene>
    <name evidence="13" type="ORF">R0135_00275</name>
</gene>
<comment type="subcellular location">
    <subcellularLocation>
        <location evidence="1 8">Cell outer membrane</location>
        <topology evidence="1 8">Multi-pass membrane protein</topology>
    </subcellularLocation>
</comment>
<organism evidence="13 14">
    <name type="scientific">Congregibacter variabilis</name>
    <dbReference type="NCBI Taxonomy" id="3081200"/>
    <lineage>
        <taxon>Bacteria</taxon>
        <taxon>Pseudomonadati</taxon>
        <taxon>Pseudomonadota</taxon>
        <taxon>Gammaproteobacteria</taxon>
        <taxon>Cellvibrionales</taxon>
        <taxon>Halieaceae</taxon>
        <taxon>Congregibacter</taxon>
    </lineage>
</organism>
<dbReference type="RefSeq" id="WP_407348262.1">
    <property type="nucleotide sequence ID" value="NZ_CP136864.1"/>
</dbReference>
<evidence type="ECO:0000256" key="10">
    <source>
        <dbReference type="SAM" id="SignalP"/>
    </source>
</evidence>
<evidence type="ECO:0000313" key="14">
    <source>
        <dbReference type="Proteomes" id="UP001626537"/>
    </source>
</evidence>
<dbReference type="InterPro" id="IPR000531">
    <property type="entry name" value="Beta-barrel_TonB"/>
</dbReference>
<evidence type="ECO:0000259" key="11">
    <source>
        <dbReference type="Pfam" id="PF00593"/>
    </source>
</evidence>
<keyword evidence="6 8" id="KW-0472">Membrane</keyword>
<keyword evidence="4 8" id="KW-0812">Transmembrane</keyword>
<evidence type="ECO:0000256" key="9">
    <source>
        <dbReference type="RuleBase" id="RU003357"/>
    </source>
</evidence>
<dbReference type="InterPro" id="IPR039426">
    <property type="entry name" value="TonB-dep_rcpt-like"/>
</dbReference>
<dbReference type="Gene3D" id="2.170.130.10">
    <property type="entry name" value="TonB-dependent receptor, plug domain"/>
    <property type="match status" value="1"/>
</dbReference>
<dbReference type="PROSITE" id="PS52016">
    <property type="entry name" value="TONB_DEPENDENT_REC_3"/>
    <property type="match status" value="1"/>
</dbReference>
<dbReference type="PANTHER" id="PTHR47234:SF2">
    <property type="entry name" value="TONB-DEPENDENT RECEPTOR"/>
    <property type="match status" value="1"/>
</dbReference>
<dbReference type="Pfam" id="PF07715">
    <property type="entry name" value="Plug"/>
    <property type="match status" value="1"/>
</dbReference>
<evidence type="ECO:0000313" key="13">
    <source>
        <dbReference type="EMBL" id="WOJ93618.1"/>
    </source>
</evidence>
<keyword evidence="3 8" id="KW-1134">Transmembrane beta strand</keyword>
<dbReference type="InterPro" id="IPR037066">
    <property type="entry name" value="Plug_dom_sf"/>
</dbReference>
<dbReference type="InterPro" id="IPR012910">
    <property type="entry name" value="Plug_dom"/>
</dbReference>
<sequence>MRKHCQKSRSVLSLSVAAAVASLTAATSQSVFAQTQDQDIQLEEVVVTGSRIAGDPNAIASQPVTSVSAEDIAISGEFSITDVINDIPALFSSNTSENSLDGNQDASVADGTNTLNLRGLGAARTLVLVDGRRHVAGAAGTQAVDVGSLPMKLIERVEVLTGGASAVYGADAVTGVVNFILKDDYEGFEIDLQTGMSGDGDASQSAVSAIWGANFSNGRGNVAVTLDYRTDEGLKAGERGASGLLTGTGRDWVNPELRFQQGDITGDTPNFQQYFNYQNTGLTDFGLPIPSQEDFIADYQAEFGMAPSFTDAEQALFTQAANAPQRAVELGRTFPFTSGYGYIIPGNPYTFDGFDPDVPIDLDNNGRNDCLDSFTGYNSSFGAASFGVVGGCWNVDSAGGYAPVQDGRVAGNFQGFGGDSLNAVQQANSYLITPEDKVTLNMVGHFDINENMTAFGEFKYGWQENTNQVRPQSFWDLLFGAPDNPFLPEFIQPIANDLGGVAITLDPIGLGPTERITERETFRFVGGLEGTFSNGWTYEVSATYGKFDQSIQRSNEVIVDRFLAAIDAVTDPATGSAACRSSVDPSAPVVSTPFDIPVFDPGYYSFTPGDGQCVPLNIWAGETGITPEAVDFVTRATSEDATLEQTVFAAVVTGDSADWFELPAGAVGFAAGIEYRKEESETSFDSYALGIIPEGAPFAAGTQLSDVSGNSNLLFRPALSNSNEVGDYDVTDVFFEVNVPLLSGVPFAESLVFDAAVRASDYSTIGEAYTWKTGLSWTPIDDIRFRATVSQAVRAPNINELFAPTTGTNFRPIDPCDAAQLAALSGSIGAQTQANCVADFAAFGLNPFDADGNYVYADPLSASFGGTQGGNQNLQEETADTYTIGVVFQPSFLDGLTVSVDYWSIEIEDAIEEVTAQNIVDACYQGTSLNEAFCSQFSRNSNSSSVQFGGFNFLQVSPINFANLESDGVDFQASYDFSLGEHGFKASLGGTYVNSLNRFSDPLDSSVVDVELGEVNRPELAGNIWLNWYWKDLTVQWQSQYQDEQLLAFVEIDTFEELYGDSVMQDEYWQHDIAATFSIKETMSVYGGVRNLTDEQPFITNRGYPASPRGTYVYLGFNMVFGGF</sequence>
<keyword evidence="13" id="KW-0675">Receptor</keyword>
<evidence type="ECO:0000259" key="12">
    <source>
        <dbReference type="Pfam" id="PF07715"/>
    </source>
</evidence>
<evidence type="ECO:0000256" key="4">
    <source>
        <dbReference type="ARBA" id="ARBA00022692"/>
    </source>
</evidence>